<evidence type="ECO:0000313" key="1">
    <source>
        <dbReference type="EMBL" id="KAJ0076136.1"/>
    </source>
</evidence>
<keyword evidence="2" id="KW-1185">Reference proteome</keyword>
<accession>A0ACC0ZSS8</accession>
<organism evidence="1 2">
    <name type="scientific">Pistacia atlantica</name>
    <dbReference type="NCBI Taxonomy" id="434234"/>
    <lineage>
        <taxon>Eukaryota</taxon>
        <taxon>Viridiplantae</taxon>
        <taxon>Streptophyta</taxon>
        <taxon>Embryophyta</taxon>
        <taxon>Tracheophyta</taxon>
        <taxon>Spermatophyta</taxon>
        <taxon>Magnoliopsida</taxon>
        <taxon>eudicotyledons</taxon>
        <taxon>Gunneridae</taxon>
        <taxon>Pentapetalae</taxon>
        <taxon>rosids</taxon>
        <taxon>malvids</taxon>
        <taxon>Sapindales</taxon>
        <taxon>Anacardiaceae</taxon>
        <taxon>Pistacia</taxon>
    </lineage>
</organism>
<proteinExistence type="predicted"/>
<gene>
    <name evidence="1" type="ORF">Patl1_34993</name>
</gene>
<dbReference type="Proteomes" id="UP001164250">
    <property type="component" value="Chromosome 15"/>
</dbReference>
<sequence length="80" mass="8531">MIQGGPRGSSTMGASPTTRASGDREVPTAGQQSGSKRTRRSSSDFDLEAFSHNPAHSSFTSLAFQLSAMTNCANQRFLSY</sequence>
<reference evidence="2" key="1">
    <citation type="journal article" date="2023" name="G3 (Bethesda)">
        <title>Genome assembly and association tests identify interacting loci associated with vigor, precocity, and sex in interspecific pistachio rootstocks.</title>
        <authorList>
            <person name="Palmer W."/>
            <person name="Jacygrad E."/>
            <person name="Sagayaradj S."/>
            <person name="Cavanaugh K."/>
            <person name="Han R."/>
            <person name="Bertier L."/>
            <person name="Beede B."/>
            <person name="Kafkas S."/>
            <person name="Golino D."/>
            <person name="Preece J."/>
            <person name="Michelmore R."/>
        </authorList>
    </citation>
    <scope>NUCLEOTIDE SEQUENCE [LARGE SCALE GENOMIC DNA]</scope>
</reference>
<evidence type="ECO:0000313" key="2">
    <source>
        <dbReference type="Proteomes" id="UP001164250"/>
    </source>
</evidence>
<name>A0ACC0ZSS8_9ROSI</name>
<comment type="caution">
    <text evidence="1">The sequence shown here is derived from an EMBL/GenBank/DDBJ whole genome shotgun (WGS) entry which is preliminary data.</text>
</comment>
<protein>
    <submittedName>
        <fullName evidence="1">Uncharacterized protein</fullName>
    </submittedName>
</protein>
<dbReference type="EMBL" id="CM047910">
    <property type="protein sequence ID" value="KAJ0076136.1"/>
    <property type="molecule type" value="Genomic_DNA"/>
</dbReference>